<dbReference type="SUPFAM" id="SSF51735">
    <property type="entry name" value="NAD(P)-binding Rossmann-fold domains"/>
    <property type="match status" value="1"/>
</dbReference>
<proteinExistence type="predicted"/>
<gene>
    <name evidence="1" type="ORF">GCM10023215_43810</name>
</gene>
<protein>
    <submittedName>
        <fullName evidence="1">SDR family oxidoreductase</fullName>
    </submittedName>
</protein>
<dbReference type="Proteomes" id="UP001500325">
    <property type="component" value="Unassembled WGS sequence"/>
</dbReference>
<name>A0ABP8X6Z6_9PSEU</name>
<organism evidence="1 2">
    <name type="scientific">Pseudonocardia yuanmonensis</name>
    <dbReference type="NCBI Taxonomy" id="1095914"/>
    <lineage>
        <taxon>Bacteria</taxon>
        <taxon>Bacillati</taxon>
        <taxon>Actinomycetota</taxon>
        <taxon>Actinomycetes</taxon>
        <taxon>Pseudonocardiales</taxon>
        <taxon>Pseudonocardiaceae</taxon>
        <taxon>Pseudonocardia</taxon>
    </lineage>
</organism>
<dbReference type="InterPro" id="IPR036291">
    <property type="entry name" value="NAD(P)-bd_dom_sf"/>
</dbReference>
<dbReference type="Gene3D" id="3.40.50.720">
    <property type="entry name" value="NAD(P)-binding Rossmann-like Domain"/>
    <property type="match status" value="1"/>
</dbReference>
<evidence type="ECO:0000313" key="2">
    <source>
        <dbReference type="Proteomes" id="UP001500325"/>
    </source>
</evidence>
<keyword evidence="2" id="KW-1185">Reference proteome</keyword>
<reference evidence="2" key="1">
    <citation type="journal article" date="2019" name="Int. J. Syst. Evol. Microbiol.">
        <title>The Global Catalogue of Microorganisms (GCM) 10K type strain sequencing project: providing services to taxonomists for standard genome sequencing and annotation.</title>
        <authorList>
            <consortium name="The Broad Institute Genomics Platform"/>
            <consortium name="The Broad Institute Genome Sequencing Center for Infectious Disease"/>
            <person name="Wu L."/>
            <person name="Ma J."/>
        </authorList>
    </citation>
    <scope>NUCLEOTIDE SEQUENCE [LARGE SCALE GENOMIC DNA]</scope>
    <source>
        <strain evidence="2">JCM 18055</strain>
    </source>
</reference>
<evidence type="ECO:0000313" key="1">
    <source>
        <dbReference type="EMBL" id="GAA4700326.1"/>
    </source>
</evidence>
<dbReference type="EMBL" id="BAABIC010000015">
    <property type="protein sequence ID" value="GAA4700326.1"/>
    <property type="molecule type" value="Genomic_DNA"/>
</dbReference>
<dbReference type="RefSeq" id="WP_345382592.1">
    <property type="nucleotide sequence ID" value="NZ_BAABIC010000015.1"/>
</dbReference>
<comment type="caution">
    <text evidence="1">The sequence shown here is derived from an EMBL/GenBank/DDBJ whole genome shotgun (WGS) entry which is preliminary data.</text>
</comment>
<sequence length="190" mass="20710">MSNSPSFADDDVMHFFRTSTTHLLEAAAEYGVAHHVALSVVGTERLAGSGYFRAKIEQERLIRVSGQAYSIVHATRFFEFVRSIADSGTVDGTIHLAPVLIQPMASDDVAAAVARVAVGPPPRAVREVAGPEQFRLTELVARGLAATGDPRRVVADEQARYFDVLIDEKTLLPGPDAELGRMTFDEFLER</sequence>
<accession>A0ABP8X6Z6</accession>